<keyword evidence="2" id="KW-1133">Transmembrane helix</keyword>
<organism evidence="3 4">
    <name type="scientific">Rubrobacter radiotolerans</name>
    <name type="common">Arthrobacter radiotolerans</name>
    <dbReference type="NCBI Taxonomy" id="42256"/>
    <lineage>
        <taxon>Bacteria</taxon>
        <taxon>Bacillati</taxon>
        <taxon>Actinomycetota</taxon>
        <taxon>Rubrobacteria</taxon>
        <taxon>Rubrobacterales</taxon>
        <taxon>Rubrobacteraceae</taxon>
        <taxon>Rubrobacter</taxon>
    </lineage>
</organism>
<accession>A0A023X0H1</accession>
<reference evidence="3 4" key="1">
    <citation type="submission" date="2014-03" db="EMBL/GenBank/DDBJ databases">
        <title>Complete genome sequence of the Radio-Resistant Rubrobacter radiotolerans RSPS-4.</title>
        <authorList>
            <person name="Egas C.C."/>
            <person name="Barroso C.C."/>
            <person name="Froufe H.J.C."/>
            <person name="Pacheco J.J."/>
            <person name="Albuquerque L.L."/>
            <person name="da Costa M.M.S."/>
        </authorList>
    </citation>
    <scope>NUCLEOTIDE SEQUENCE [LARGE SCALE GENOMIC DNA]</scope>
    <source>
        <strain evidence="3 4">RSPS-4</strain>
    </source>
</reference>
<dbReference type="HOGENOM" id="CLU_2384343_0_0_11"/>
<dbReference type="AlphaFoldDB" id="A0A023X0H1"/>
<dbReference type="Proteomes" id="UP000025229">
    <property type="component" value="Chromosome"/>
</dbReference>
<evidence type="ECO:0000256" key="1">
    <source>
        <dbReference type="SAM" id="MobiDB-lite"/>
    </source>
</evidence>
<protein>
    <submittedName>
        <fullName evidence="3">Uncharacterized protein</fullName>
    </submittedName>
</protein>
<evidence type="ECO:0000256" key="2">
    <source>
        <dbReference type="SAM" id="Phobius"/>
    </source>
</evidence>
<name>A0A023X0H1_RUBRA</name>
<keyword evidence="2" id="KW-0812">Transmembrane</keyword>
<gene>
    <name evidence="3" type="ORF">RradSPS_0689</name>
</gene>
<feature type="region of interest" description="Disordered" evidence="1">
    <location>
        <begin position="73"/>
        <end position="94"/>
    </location>
</feature>
<feature type="transmembrane region" description="Helical" evidence="2">
    <location>
        <begin position="12"/>
        <end position="31"/>
    </location>
</feature>
<dbReference type="KEGG" id="rrd:RradSPS_0689"/>
<sequence length="94" mass="10534">MDILPSMRGFSLLFLVIAVVMLLMFVVYVISGEADPLIAAGLFVSFLACAAPALYLLKPFESREDLERRREAFRRRREREKAGRNSGDGPGKKS</sequence>
<dbReference type="STRING" id="42256.RradSPS_0689"/>
<evidence type="ECO:0000313" key="4">
    <source>
        <dbReference type="Proteomes" id="UP000025229"/>
    </source>
</evidence>
<feature type="transmembrane region" description="Helical" evidence="2">
    <location>
        <begin position="37"/>
        <end position="57"/>
    </location>
</feature>
<dbReference type="EMBL" id="CP007514">
    <property type="protein sequence ID" value="AHY45972.1"/>
    <property type="molecule type" value="Genomic_DNA"/>
</dbReference>
<keyword evidence="4" id="KW-1185">Reference proteome</keyword>
<keyword evidence="2" id="KW-0472">Membrane</keyword>
<proteinExistence type="predicted"/>
<evidence type="ECO:0000313" key="3">
    <source>
        <dbReference type="EMBL" id="AHY45972.1"/>
    </source>
</evidence>